<dbReference type="PANTHER" id="PTHR34504">
    <property type="entry name" value="ANTITOXIN HICB"/>
    <property type="match status" value="1"/>
</dbReference>
<dbReference type="AlphaFoldDB" id="A0A2R5FNK7"/>
<dbReference type="OrthoDB" id="5419659at2"/>
<evidence type="ECO:0000313" key="3">
    <source>
        <dbReference type="Proteomes" id="UP000245124"/>
    </source>
</evidence>
<evidence type="ECO:0000259" key="1">
    <source>
        <dbReference type="Pfam" id="PF15919"/>
    </source>
</evidence>
<sequence length="74" mass="8136">MRYTVVIEKGETSYGAYVPDLPGCVAVGETLEEIKQMIAEAIEFHLEGMLEDGLPIPKPTSIAHEVEVANYIKT</sequence>
<comment type="caution">
    <text evidence="2">The sequence shown here is derived from an EMBL/GenBank/DDBJ whole genome shotgun (WGS) entry which is preliminary data.</text>
</comment>
<evidence type="ECO:0000313" key="2">
    <source>
        <dbReference type="EMBL" id="GBG17381.1"/>
    </source>
</evidence>
<dbReference type="Gene3D" id="3.30.160.250">
    <property type="match status" value="1"/>
</dbReference>
<dbReference type="InterPro" id="IPR051404">
    <property type="entry name" value="TA_system_antitoxin"/>
</dbReference>
<dbReference type="SUPFAM" id="SSF143100">
    <property type="entry name" value="TTHA1013/TTHA0281-like"/>
    <property type="match status" value="1"/>
</dbReference>
<accession>A0A2R5FNK7</accession>
<organism evidence="2 3">
    <name type="scientific">Nostoc commune NIES-4072</name>
    <dbReference type="NCBI Taxonomy" id="2005467"/>
    <lineage>
        <taxon>Bacteria</taxon>
        <taxon>Bacillati</taxon>
        <taxon>Cyanobacteriota</taxon>
        <taxon>Cyanophyceae</taxon>
        <taxon>Nostocales</taxon>
        <taxon>Nostocaceae</taxon>
        <taxon>Nostoc</taxon>
    </lineage>
</organism>
<dbReference type="RefSeq" id="WP_109007592.1">
    <property type="nucleotide sequence ID" value="NZ_BDUD01000001.1"/>
</dbReference>
<feature type="domain" description="HicB-like antitoxin of toxin-antitoxin system" evidence="1">
    <location>
        <begin position="3"/>
        <end position="71"/>
    </location>
</feature>
<gene>
    <name evidence="2" type="ORF">NIES4072_10370</name>
</gene>
<dbReference type="Pfam" id="PF15919">
    <property type="entry name" value="HicB_lk_antitox"/>
    <property type="match status" value="1"/>
</dbReference>
<dbReference type="Proteomes" id="UP000245124">
    <property type="component" value="Unassembled WGS sequence"/>
</dbReference>
<dbReference type="InterPro" id="IPR035069">
    <property type="entry name" value="TTHA1013/TTHA0281-like"/>
</dbReference>
<reference evidence="2 3" key="1">
    <citation type="submission" date="2017-06" db="EMBL/GenBank/DDBJ databases">
        <title>Genome sequencing of cyanobaciteial culture collection at National Institute for Environmental Studies (NIES).</title>
        <authorList>
            <person name="Hirose Y."/>
            <person name="Shimura Y."/>
            <person name="Fujisawa T."/>
            <person name="Nakamura Y."/>
            <person name="Kawachi M."/>
        </authorList>
    </citation>
    <scope>NUCLEOTIDE SEQUENCE [LARGE SCALE GENOMIC DNA]</scope>
    <source>
        <strain evidence="2 3">NIES-4072</strain>
    </source>
</reference>
<proteinExistence type="predicted"/>
<keyword evidence="3" id="KW-1185">Reference proteome</keyword>
<protein>
    <recommendedName>
        <fullName evidence="1">HicB-like antitoxin of toxin-antitoxin system domain-containing protein</fullName>
    </recommendedName>
</protein>
<dbReference type="PANTHER" id="PTHR34504:SF2">
    <property type="entry name" value="UPF0150 PROTEIN SSL0259"/>
    <property type="match status" value="1"/>
</dbReference>
<name>A0A2R5FNK7_NOSCO</name>
<dbReference type="EMBL" id="BDUD01000001">
    <property type="protein sequence ID" value="GBG17381.1"/>
    <property type="molecule type" value="Genomic_DNA"/>
</dbReference>
<dbReference type="InterPro" id="IPR031807">
    <property type="entry name" value="HicB-like"/>
</dbReference>